<evidence type="ECO:0000256" key="3">
    <source>
        <dbReference type="ARBA" id="ARBA00011890"/>
    </source>
</evidence>
<keyword evidence="6 13" id="KW-0489">Methyltransferase</keyword>
<reference evidence="14" key="1">
    <citation type="journal article" date="2019" name="Int. J. Syst. Evol. Microbiol.">
        <title>The Global Catalogue of Microorganisms (GCM) 10K type strain sequencing project: providing services to taxonomists for standard genome sequencing and annotation.</title>
        <authorList>
            <consortium name="The Broad Institute Genomics Platform"/>
            <consortium name="The Broad Institute Genome Sequencing Center for Infectious Disease"/>
            <person name="Wu L."/>
            <person name="Ma J."/>
        </authorList>
    </citation>
    <scope>NUCLEOTIDE SEQUENCE [LARGE SCALE GENOMIC DNA]</scope>
    <source>
        <strain evidence="14">JCM 16374</strain>
    </source>
</reference>
<evidence type="ECO:0000256" key="6">
    <source>
        <dbReference type="ARBA" id="ARBA00022603"/>
    </source>
</evidence>
<evidence type="ECO:0000313" key="14">
    <source>
        <dbReference type="Proteomes" id="UP001500994"/>
    </source>
</evidence>
<evidence type="ECO:0000256" key="7">
    <source>
        <dbReference type="ARBA" id="ARBA00022679"/>
    </source>
</evidence>
<keyword evidence="7" id="KW-0808">Transferase</keyword>
<dbReference type="InterPro" id="IPR029063">
    <property type="entry name" value="SAM-dependent_MTases_sf"/>
</dbReference>
<dbReference type="EMBL" id="BAAARK010000037">
    <property type="protein sequence ID" value="GAA2685918.1"/>
    <property type="molecule type" value="Genomic_DNA"/>
</dbReference>
<evidence type="ECO:0000256" key="11">
    <source>
        <dbReference type="ARBA" id="ARBA00031350"/>
    </source>
</evidence>
<feature type="region of interest" description="Disordered" evidence="12">
    <location>
        <begin position="74"/>
        <end position="93"/>
    </location>
</feature>
<evidence type="ECO:0000256" key="5">
    <source>
        <dbReference type="ARBA" id="ARBA00022490"/>
    </source>
</evidence>
<dbReference type="Gene3D" id="3.40.50.150">
    <property type="entry name" value="Vaccinia Virus protein VP39"/>
    <property type="match status" value="1"/>
</dbReference>
<evidence type="ECO:0000256" key="1">
    <source>
        <dbReference type="ARBA" id="ARBA00004496"/>
    </source>
</evidence>
<sequence length="381" mass="41909">MSGQWRGMAARLVADGALTAEWEPVFEGLPRAGFLPDLFWQHHVATGEVEAVDRMRDPRRWREAADSVHPLVTQWDDGEHEGPGRGRVASSSASAPPVVAAMLRDLTVRSGQRVLEIGTGTGWNAALLASRLGAENVTTVEVDTSVAAAARGALERQGLGAVTVVCGDGFQGYPARAPYDRIIVTCGVHTFPRAWWEQCRPGGVIVVPWGTRFTPTEATVALTVAEDGRSASGTFKDLVQFMSLRAQRRAVPEYADYVTTESRDEAERSATTLTLAETIGGEWDSSRLVLGLLVPDCTVVLDEPQEGQRPVWLCSVADDRSWACVLFREDRQHSTVYQYGDRRLWDEVEAAYGWWREQGRPGLGRLGLTVDDDGHHVWVEK</sequence>
<dbReference type="Pfam" id="PF01135">
    <property type="entry name" value="PCMT"/>
    <property type="match status" value="1"/>
</dbReference>
<dbReference type="PROSITE" id="PS01279">
    <property type="entry name" value="PCMT"/>
    <property type="match status" value="1"/>
</dbReference>
<dbReference type="Proteomes" id="UP001500994">
    <property type="component" value="Unassembled WGS sequence"/>
</dbReference>
<keyword evidence="14" id="KW-1185">Reference proteome</keyword>
<dbReference type="GO" id="GO:0032259">
    <property type="term" value="P:methylation"/>
    <property type="evidence" value="ECO:0007669"/>
    <property type="project" value="UniProtKB-KW"/>
</dbReference>
<name>A0ABP6FAD9_9ACTN</name>
<keyword evidence="5" id="KW-0963">Cytoplasm</keyword>
<dbReference type="PANTHER" id="PTHR11579:SF0">
    <property type="entry name" value="PROTEIN-L-ISOASPARTATE(D-ASPARTATE) O-METHYLTRANSFERASE"/>
    <property type="match status" value="1"/>
</dbReference>
<comment type="similarity">
    <text evidence="2">Belongs to the methyltransferase superfamily. L-isoaspartyl/D-aspartyl protein methyltransferase family.</text>
</comment>
<dbReference type="PANTHER" id="PTHR11579">
    <property type="entry name" value="PROTEIN-L-ISOASPARTATE O-METHYLTRANSFERASE"/>
    <property type="match status" value="1"/>
</dbReference>
<evidence type="ECO:0000313" key="13">
    <source>
        <dbReference type="EMBL" id="GAA2685918.1"/>
    </source>
</evidence>
<evidence type="ECO:0000256" key="9">
    <source>
        <dbReference type="ARBA" id="ARBA00030757"/>
    </source>
</evidence>
<evidence type="ECO:0000256" key="10">
    <source>
        <dbReference type="ARBA" id="ARBA00031323"/>
    </source>
</evidence>
<dbReference type="CDD" id="cd02440">
    <property type="entry name" value="AdoMet_MTases"/>
    <property type="match status" value="1"/>
</dbReference>
<proteinExistence type="inferred from homology"/>
<evidence type="ECO:0000256" key="12">
    <source>
        <dbReference type="SAM" id="MobiDB-lite"/>
    </source>
</evidence>
<dbReference type="InterPro" id="IPR000682">
    <property type="entry name" value="PCMT"/>
</dbReference>
<dbReference type="EC" id="2.1.1.77" evidence="3"/>
<keyword evidence="8" id="KW-0949">S-adenosyl-L-methionine</keyword>
<dbReference type="RefSeq" id="WP_344583250.1">
    <property type="nucleotide sequence ID" value="NZ_BAAARK010000037.1"/>
</dbReference>
<evidence type="ECO:0000256" key="8">
    <source>
        <dbReference type="ARBA" id="ARBA00022691"/>
    </source>
</evidence>
<evidence type="ECO:0000256" key="2">
    <source>
        <dbReference type="ARBA" id="ARBA00005369"/>
    </source>
</evidence>
<organism evidence="13 14">
    <name type="scientific">Streptomyces lunalinharesii</name>
    <dbReference type="NCBI Taxonomy" id="333384"/>
    <lineage>
        <taxon>Bacteria</taxon>
        <taxon>Bacillati</taxon>
        <taxon>Actinomycetota</taxon>
        <taxon>Actinomycetes</taxon>
        <taxon>Kitasatosporales</taxon>
        <taxon>Streptomycetaceae</taxon>
        <taxon>Streptomyces</taxon>
    </lineage>
</organism>
<comment type="subcellular location">
    <subcellularLocation>
        <location evidence="1">Cytoplasm</location>
    </subcellularLocation>
</comment>
<comment type="caution">
    <text evidence="13">The sequence shown here is derived from an EMBL/GenBank/DDBJ whole genome shotgun (WGS) entry which is preliminary data.</text>
</comment>
<dbReference type="SUPFAM" id="SSF53335">
    <property type="entry name" value="S-adenosyl-L-methionine-dependent methyltransferases"/>
    <property type="match status" value="1"/>
</dbReference>
<dbReference type="GO" id="GO:0008168">
    <property type="term" value="F:methyltransferase activity"/>
    <property type="evidence" value="ECO:0007669"/>
    <property type="project" value="UniProtKB-KW"/>
</dbReference>
<evidence type="ECO:0000256" key="4">
    <source>
        <dbReference type="ARBA" id="ARBA00013346"/>
    </source>
</evidence>
<accession>A0ABP6FAD9</accession>
<gene>
    <name evidence="13" type="ORF">GCM10009864_69300</name>
</gene>
<protein>
    <recommendedName>
        <fullName evidence="4">Protein-L-isoaspartate O-methyltransferase</fullName>
        <ecNumber evidence="3">2.1.1.77</ecNumber>
    </recommendedName>
    <alternativeName>
        <fullName evidence="11">L-isoaspartyl protein carboxyl methyltransferase</fullName>
    </alternativeName>
    <alternativeName>
        <fullName evidence="9">Protein L-isoaspartyl methyltransferase</fullName>
    </alternativeName>
    <alternativeName>
        <fullName evidence="10">Protein-beta-aspartate methyltransferase</fullName>
    </alternativeName>
</protein>